<dbReference type="Proteomes" id="UP000224563">
    <property type="component" value="Unassembled WGS sequence"/>
</dbReference>
<reference evidence="2 3" key="2">
    <citation type="submission" date="2017-10" db="EMBL/GenBank/DDBJ databases">
        <authorList>
            <person name="Banno H."/>
            <person name="Chua N.-H."/>
        </authorList>
    </citation>
    <scope>NUCLEOTIDE SEQUENCE [LARGE SCALE GENOMIC DNA]</scope>
    <source>
        <strain evidence="2 3">JK623</strain>
    </source>
</reference>
<organism evidence="2 3">
    <name type="scientific">Agathobacter ruminis</name>
    <dbReference type="NCBI Taxonomy" id="1712665"/>
    <lineage>
        <taxon>Bacteria</taxon>
        <taxon>Bacillati</taxon>
        <taxon>Bacillota</taxon>
        <taxon>Clostridia</taxon>
        <taxon>Lachnospirales</taxon>
        <taxon>Lachnospiraceae</taxon>
        <taxon>Agathobacter</taxon>
    </lineage>
</organism>
<gene>
    <name evidence="2" type="ORF">CSX02_03810</name>
</gene>
<evidence type="ECO:0000256" key="1">
    <source>
        <dbReference type="SAM" id="Phobius"/>
    </source>
</evidence>
<name>A0A2G3E4M8_9FIRM</name>
<protein>
    <recommendedName>
        <fullName evidence="4">SGNH/GDSL hydrolase family protein</fullName>
    </recommendedName>
</protein>
<proteinExistence type="predicted"/>
<dbReference type="AlphaFoldDB" id="A0A2G3E4M8"/>
<keyword evidence="1" id="KW-0472">Membrane</keyword>
<feature type="transmembrane region" description="Helical" evidence="1">
    <location>
        <begin position="12"/>
        <end position="29"/>
    </location>
</feature>
<reference evidence="2 3" key="1">
    <citation type="submission" date="2017-10" db="EMBL/GenBank/DDBJ databases">
        <title>Resolving the taxonomy of Roseburia spp., Eubacterium rectale and Agathobacter spp. through phylogenomic analysis.</title>
        <authorList>
            <person name="Sheridan P.O."/>
            <person name="Walker A.W."/>
            <person name="Duncan S.H."/>
            <person name="Scott K.P."/>
            <person name="Toole P.W.O."/>
            <person name="Luis P."/>
            <person name="Flint H.J."/>
        </authorList>
    </citation>
    <scope>NUCLEOTIDE SEQUENCE [LARGE SCALE GENOMIC DNA]</scope>
    <source>
        <strain evidence="2 3">JK623</strain>
    </source>
</reference>
<sequence>MKKIIQKGRRKKIIIIRTIAFFLLVGILFECFDKTLRVANPYTIACVQGFYKEPENSLDVVMIGASEIFSGYCPTRAWQQYGYTSYSLAVSGAPGSVYKSLVRETLSKQNPKLVVIEINGFINDDAYYERPYFLHSYIDYIPDKDRRQLTIEEAIPESDRDAYGKSFGCNHNNWKNLKGCYRTLKTEMRLAREDVSYLKGYASKPTGSRRHAKKRHYYFTAKSRAYLTDLLEYCKEQGLEHVLFTRFPHANRYENTYALNQIEDLIRSYGYDFVNFDKYKKKIQVRKGENYYNPEHMNITGGQKFTDYIGKYIIKHYDVKQEHPAKVKENWDMCAQKASKWIEEWKARSDDSGVEFLFEGEVN</sequence>
<comment type="caution">
    <text evidence="2">The sequence shown here is derived from an EMBL/GenBank/DDBJ whole genome shotgun (WGS) entry which is preliminary data.</text>
</comment>
<accession>A0A2G3E4M8</accession>
<dbReference type="RefSeq" id="WP_099385699.1">
    <property type="nucleotide sequence ID" value="NZ_JANSWH010000063.1"/>
</dbReference>
<evidence type="ECO:0000313" key="2">
    <source>
        <dbReference type="EMBL" id="PHU38236.1"/>
    </source>
</evidence>
<keyword evidence="3" id="KW-1185">Reference proteome</keyword>
<evidence type="ECO:0008006" key="4">
    <source>
        <dbReference type="Google" id="ProtNLM"/>
    </source>
</evidence>
<dbReference type="SUPFAM" id="SSF52266">
    <property type="entry name" value="SGNH hydrolase"/>
    <property type="match status" value="1"/>
</dbReference>
<keyword evidence="1" id="KW-0812">Transmembrane</keyword>
<keyword evidence="1" id="KW-1133">Transmembrane helix</keyword>
<evidence type="ECO:0000313" key="3">
    <source>
        <dbReference type="Proteomes" id="UP000224563"/>
    </source>
</evidence>
<dbReference type="EMBL" id="PDYG01000013">
    <property type="protein sequence ID" value="PHU38236.1"/>
    <property type="molecule type" value="Genomic_DNA"/>
</dbReference>